<feature type="signal peptide" evidence="1">
    <location>
        <begin position="1"/>
        <end position="24"/>
    </location>
</feature>
<accession>A0A165B5E0</accession>
<protein>
    <submittedName>
        <fullName evidence="2">Uncharacterized protein</fullName>
    </submittedName>
</protein>
<evidence type="ECO:0000313" key="3">
    <source>
        <dbReference type="Proteomes" id="UP000077266"/>
    </source>
</evidence>
<dbReference type="AlphaFoldDB" id="A0A165B5E0"/>
<feature type="chain" id="PRO_5007855521" evidence="1">
    <location>
        <begin position="25"/>
        <end position="178"/>
    </location>
</feature>
<evidence type="ECO:0000256" key="1">
    <source>
        <dbReference type="SAM" id="SignalP"/>
    </source>
</evidence>
<evidence type="ECO:0000313" key="2">
    <source>
        <dbReference type="EMBL" id="KZV79860.1"/>
    </source>
</evidence>
<name>A0A165B5E0_EXIGL</name>
<gene>
    <name evidence="2" type="ORF">EXIGLDRAFT_734142</name>
</gene>
<sequence>MIFPLRGLLLAAALYAQLQAGVRGALPAENTTFTIINPQTLLEWAILNSDPVNNQPIIGFPFTGGPNHDFKLRKVGSRDPSGIFMFDSLQPGMGIFVNAIQGQGVTLQNFTGPLNVTETGITIVRFTTFTITVPLTNPILAVTTDATSGGQLTLQPLAAPNSTIGLRQLWAFQVAPPF</sequence>
<dbReference type="EMBL" id="KV426551">
    <property type="protein sequence ID" value="KZV79860.1"/>
    <property type="molecule type" value="Genomic_DNA"/>
</dbReference>
<reference evidence="2 3" key="1">
    <citation type="journal article" date="2016" name="Mol. Biol. Evol.">
        <title>Comparative Genomics of Early-Diverging Mushroom-Forming Fungi Provides Insights into the Origins of Lignocellulose Decay Capabilities.</title>
        <authorList>
            <person name="Nagy L.G."/>
            <person name="Riley R."/>
            <person name="Tritt A."/>
            <person name="Adam C."/>
            <person name="Daum C."/>
            <person name="Floudas D."/>
            <person name="Sun H."/>
            <person name="Yadav J.S."/>
            <person name="Pangilinan J."/>
            <person name="Larsson K.H."/>
            <person name="Matsuura K."/>
            <person name="Barry K."/>
            <person name="Labutti K."/>
            <person name="Kuo R."/>
            <person name="Ohm R.A."/>
            <person name="Bhattacharya S.S."/>
            <person name="Shirouzu T."/>
            <person name="Yoshinaga Y."/>
            <person name="Martin F.M."/>
            <person name="Grigoriev I.V."/>
            <person name="Hibbett D.S."/>
        </authorList>
    </citation>
    <scope>NUCLEOTIDE SEQUENCE [LARGE SCALE GENOMIC DNA]</scope>
    <source>
        <strain evidence="2 3">HHB12029</strain>
    </source>
</reference>
<organism evidence="2 3">
    <name type="scientific">Exidia glandulosa HHB12029</name>
    <dbReference type="NCBI Taxonomy" id="1314781"/>
    <lineage>
        <taxon>Eukaryota</taxon>
        <taxon>Fungi</taxon>
        <taxon>Dikarya</taxon>
        <taxon>Basidiomycota</taxon>
        <taxon>Agaricomycotina</taxon>
        <taxon>Agaricomycetes</taxon>
        <taxon>Auriculariales</taxon>
        <taxon>Exidiaceae</taxon>
        <taxon>Exidia</taxon>
    </lineage>
</organism>
<proteinExistence type="predicted"/>
<keyword evidence="3" id="KW-1185">Reference proteome</keyword>
<keyword evidence="1" id="KW-0732">Signal</keyword>
<dbReference type="Proteomes" id="UP000077266">
    <property type="component" value="Unassembled WGS sequence"/>
</dbReference>
<dbReference type="InParanoid" id="A0A165B5E0"/>